<evidence type="ECO:0000313" key="2">
    <source>
        <dbReference type="EMBL" id="EPB69920.1"/>
    </source>
</evidence>
<dbReference type="AlphaFoldDB" id="A0A0D6LCW7"/>
<dbReference type="Proteomes" id="UP000054495">
    <property type="component" value="Unassembled WGS sequence"/>
</dbReference>
<feature type="transmembrane region" description="Helical" evidence="1">
    <location>
        <begin position="36"/>
        <end position="57"/>
    </location>
</feature>
<dbReference type="EMBL" id="KE125241">
    <property type="protein sequence ID" value="EPB69920.1"/>
    <property type="molecule type" value="Genomic_DNA"/>
</dbReference>
<keyword evidence="1" id="KW-1133">Transmembrane helix</keyword>
<proteinExistence type="predicted"/>
<evidence type="ECO:0000313" key="3">
    <source>
        <dbReference type="Proteomes" id="UP000054495"/>
    </source>
</evidence>
<keyword evidence="3" id="KW-1185">Reference proteome</keyword>
<organism evidence="2 3">
    <name type="scientific">Ancylostoma ceylanicum</name>
    <dbReference type="NCBI Taxonomy" id="53326"/>
    <lineage>
        <taxon>Eukaryota</taxon>
        <taxon>Metazoa</taxon>
        <taxon>Ecdysozoa</taxon>
        <taxon>Nematoda</taxon>
        <taxon>Chromadorea</taxon>
        <taxon>Rhabditida</taxon>
        <taxon>Rhabditina</taxon>
        <taxon>Rhabditomorpha</taxon>
        <taxon>Strongyloidea</taxon>
        <taxon>Ancylostomatidae</taxon>
        <taxon>Ancylostomatinae</taxon>
        <taxon>Ancylostoma</taxon>
    </lineage>
</organism>
<keyword evidence="1" id="KW-0472">Membrane</keyword>
<protein>
    <submittedName>
        <fullName evidence="2">Uncharacterized protein</fullName>
    </submittedName>
</protein>
<accession>A0A0D6LCW7</accession>
<evidence type="ECO:0000256" key="1">
    <source>
        <dbReference type="SAM" id="Phobius"/>
    </source>
</evidence>
<sequence length="136" mass="15573">MNENEMRSHLHQPNSTIARIYELFFVGSFINSTSTITVYLAYMYAGIFFAILIFSVSMEEKIQKVKKITQVHSARTLIEIPPFIEIASFIEITSFFEIAPFIKIAAFVEITPVIEIRSFVEVRKIKKGVATVRTFA</sequence>
<name>A0A0D6LCW7_9BILA</name>
<reference evidence="2 3" key="1">
    <citation type="submission" date="2013-05" db="EMBL/GenBank/DDBJ databases">
        <title>Draft genome of the parasitic nematode Anyclostoma ceylanicum.</title>
        <authorList>
            <person name="Mitreva M."/>
        </authorList>
    </citation>
    <scope>NUCLEOTIDE SEQUENCE [LARGE SCALE GENOMIC DNA]</scope>
</reference>
<keyword evidence="1" id="KW-0812">Transmembrane</keyword>
<gene>
    <name evidence="2" type="ORF">ANCCEY_10990</name>
</gene>